<dbReference type="RefSeq" id="WP_062260912.1">
    <property type="nucleotide sequence ID" value="NZ_DAIMMY010000020.1"/>
</dbReference>
<evidence type="ECO:0000313" key="2">
    <source>
        <dbReference type="EMBL" id="NQS77129.1"/>
    </source>
</evidence>
<reference evidence="2" key="2">
    <citation type="submission" date="2020-05" db="EMBL/GenBank/DDBJ databases">
        <title>The first insight into the ecology of ammonia-tolerant syntrophic propionate oxidizing bacteria.</title>
        <authorList>
            <person name="Singh A."/>
            <person name="Schnurer A."/>
            <person name="Westerholm M."/>
        </authorList>
    </citation>
    <scope>NUCLEOTIDE SEQUENCE</scope>
    <source>
        <strain evidence="2">MAG54</strain>
    </source>
</reference>
<dbReference type="KEGG" id="mema:MMAB1_0039"/>
<dbReference type="EMBL" id="LT158599">
    <property type="protein sequence ID" value="CVK31256.1"/>
    <property type="molecule type" value="Genomic_DNA"/>
</dbReference>
<name>A0A0X3BGI0_9EURY</name>
<dbReference type="GeneID" id="27136188"/>
<proteinExistence type="predicted"/>
<evidence type="ECO:0000313" key="1">
    <source>
        <dbReference type="EMBL" id="CVK31256.1"/>
    </source>
</evidence>
<dbReference type="AlphaFoldDB" id="A0A0X3BGI0"/>
<organism evidence="1 3">
    <name type="scientific">Methanoculleus bourgensis</name>
    <dbReference type="NCBI Taxonomy" id="83986"/>
    <lineage>
        <taxon>Archaea</taxon>
        <taxon>Methanobacteriati</taxon>
        <taxon>Methanobacteriota</taxon>
        <taxon>Stenosarchaea group</taxon>
        <taxon>Methanomicrobia</taxon>
        <taxon>Methanomicrobiales</taxon>
        <taxon>Methanomicrobiaceae</taxon>
        <taxon>Methanoculleus</taxon>
    </lineage>
</organism>
<sequence>MRAKPTSSEDSIENGQVIKMAKTCPAIFTEMGASAPTIPGNIVKLRTSIAIIAILTMITGFR</sequence>
<gene>
    <name evidence="2" type="ORF">HQQ74_00195</name>
    <name evidence="1" type="ORF">MMAB1_0039</name>
</gene>
<reference evidence="1 3" key="1">
    <citation type="submission" date="2016-01" db="EMBL/GenBank/DDBJ databases">
        <authorList>
            <person name="Manzoor S."/>
        </authorList>
    </citation>
    <scope>NUCLEOTIDE SEQUENCE [LARGE SCALE GENOMIC DNA]</scope>
    <source>
        <strain evidence="1">Methanoculleus sp MAB1</strain>
    </source>
</reference>
<accession>A0A0X3BGI0</accession>
<dbReference type="Proteomes" id="UP000069850">
    <property type="component" value="Chromosome 1"/>
</dbReference>
<dbReference type="EMBL" id="JABMJE010000002">
    <property type="protein sequence ID" value="NQS77129.1"/>
    <property type="molecule type" value="Genomic_DNA"/>
</dbReference>
<dbReference type="Proteomes" id="UP000737555">
    <property type="component" value="Unassembled WGS sequence"/>
</dbReference>
<protein>
    <submittedName>
        <fullName evidence="1">Uncharacterized protein</fullName>
    </submittedName>
</protein>
<evidence type="ECO:0000313" key="3">
    <source>
        <dbReference type="Proteomes" id="UP000069850"/>
    </source>
</evidence>